<dbReference type="EMBL" id="WWDJ01000018">
    <property type="protein sequence ID" value="NEX54797.1"/>
    <property type="molecule type" value="Genomic_DNA"/>
</dbReference>
<accession>A0A6M0M5M7</accession>
<name>A0A6M0M5M7_9LACT</name>
<protein>
    <recommendedName>
        <fullName evidence="3">IrrE N-terminal-like domain-containing protein</fullName>
    </recommendedName>
</protein>
<organism evidence="1 2">
    <name type="scientific">Lactococcus lactis</name>
    <dbReference type="NCBI Taxonomy" id="1358"/>
    <lineage>
        <taxon>Bacteria</taxon>
        <taxon>Bacillati</taxon>
        <taxon>Bacillota</taxon>
        <taxon>Bacilli</taxon>
        <taxon>Lactobacillales</taxon>
        <taxon>Streptococcaceae</taxon>
        <taxon>Lactococcus</taxon>
    </lineage>
</organism>
<dbReference type="RefSeq" id="WP_042230317.1">
    <property type="nucleotide sequence ID" value="NZ_JAQDUY010000008.1"/>
</dbReference>
<evidence type="ECO:0000313" key="2">
    <source>
        <dbReference type="Proteomes" id="UP000477402"/>
    </source>
</evidence>
<evidence type="ECO:0000313" key="1">
    <source>
        <dbReference type="EMBL" id="NEX54797.1"/>
    </source>
</evidence>
<proteinExistence type="predicted"/>
<sequence>MDDNIYTKALEILKKNHITLLYDDIYPIKENGKFVRVKGQKFIVLKRTLNDKVDIILTILHECSHAINDDDLHVVNKLQLKHTEYFAECNKIKDYISLNATEYGAPTTNIPALMESMHIYETSYYKVFEKEVRKYYNSDGSPINEWEMD</sequence>
<reference evidence="1 2" key="1">
    <citation type="submission" date="2019-12" db="EMBL/GenBank/DDBJ databases">
        <title>Draft Genome Sequences of L. lactis strains MS22333, MS22334, MS22336, and MS22337, Isolated from Spontaneous Fermented Camel Milk in Ethiopia.</title>
        <authorList>
            <person name="Bragason E."/>
            <person name="Hansen E.B."/>
            <person name="Guya M.E."/>
            <person name="Berhe T."/>
        </authorList>
    </citation>
    <scope>NUCLEOTIDE SEQUENCE [LARGE SCALE GENOMIC DNA]</scope>
    <source>
        <strain evidence="1 2">MS22336</strain>
    </source>
</reference>
<dbReference type="AlphaFoldDB" id="A0A6M0M5M7"/>
<dbReference type="Proteomes" id="UP000477402">
    <property type="component" value="Unassembled WGS sequence"/>
</dbReference>
<gene>
    <name evidence="1" type="ORF">GTP08_03620</name>
</gene>
<evidence type="ECO:0008006" key="3">
    <source>
        <dbReference type="Google" id="ProtNLM"/>
    </source>
</evidence>
<comment type="caution">
    <text evidence="1">The sequence shown here is derived from an EMBL/GenBank/DDBJ whole genome shotgun (WGS) entry which is preliminary data.</text>
</comment>